<dbReference type="EMBL" id="LR797194">
    <property type="protein sequence ID" value="CAB4193693.1"/>
    <property type="molecule type" value="Genomic_DNA"/>
</dbReference>
<sequence>MILFFTGFALGLVIGVLYMCYEPSQIKEIKYESVDRPV</sequence>
<name>A0A6J5Q5L2_9CAUD</name>
<evidence type="ECO:0000313" key="2">
    <source>
        <dbReference type="EMBL" id="CAB4185120.1"/>
    </source>
</evidence>
<dbReference type="EMBL" id="LR797435">
    <property type="protein sequence ID" value="CAB4215816.1"/>
    <property type="molecule type" value="Genomic_DNA"/>
</dbReference>
<dbReference type="EMBL" id="LR797079">
    <property type="protein sequence ID" value="CAB4185120.1"/>
    <property type="molecule type" value="Genomic_DNA"/>
</dbReference>
<evidence type="ECO:0000313" key="1">
    <source>
        <dbReference type="EMBL" id="CAB4174874.1"/>
    </source>
</evidence>
<dbReference type="EMBL" id="LR796912">
    <property type="protein sequence ID" value="CAB4174874.1"/>
    <property type="molecule type" value="Genomic_DNA"/>
</dbReference>
<protein>
    <submittedName>
        <fullName evidence="1">Uncharacterized protein</fullName>
    </submittedName>
</protein>
<reference evidence="1" key="1">
    <citation type="submission" date="2020-05" db="EMBL/GenBank/DDBJ databases">
        <authorList>
            <person name="Chiriac C."/>
            <person name="Salcher M."/>
            <person name="Ghai R."/>
            <person name="Kavagutti S V."/>
        </authorList>
    </citation>
    <scope>NUCLEOTIDE SEQUENCE</scope>
</reference>
<gene>
    <name evidence="2" type="ORF">UFOVP1123_19</name>
    <name evidence="3" type="ORF">UFOVP1239_131</name>
    <name evidence="4" type="ORF">UFOVP1484_23</name>
    <name evidence="5" type="ORF">UFOVP1577_29</name>
    <name evidence="1" type="ORF">UFOVP961_91</name>
</gene>
<proteinExistence type="predicted"/>
<organism evidence="1">
    <name type="scientific">uncultured Caudovirales phage</name>
    <dbReference type="NCBI Taxonomy" id="2100421"/>
    <lineage>
        <taxon>Viruses</taxon>
        <taxon>Duplodnaviria</taxon>
        <taxon>Heunggongvirae</taxon>
        <taxon>Uroviricota</taxon>
        <taxon>Caudoviricetes</taxon>
        <taxon>Peduoviridae</taxon>
        <taxon>Maltschvirus</taxon>
        <taxon>Maltschvirus maltsch</taxon>
    </lineage>
</organism>
<evidence type="ECO:0000313" key="3">
    <source>
        <dbReference type="EMBL" id="CAB4193693.1"/>
    </source>
</evidence>
<evidence type="ECO:0000313" key="4">
    <source>
        <dbReference type="EMBL" id="CAB4215816.1"/>
    </source>
</evidence>
<evidence type="ECO:0000313" key="5">
    <source>
        <dbReference type="EMBL" id="CAB5230620.1"/>
    </source>
</evidence>
<accession>A0A6J5Q5L2</accession>
<dbReference type="EMBL" id="LR798422">
    <property type="protein sequence ID" value="CAB5230620.1"/>
    <property type="molecule type" value="Genomic_DNA"/>
</dbReference>